<accession>E2A2T7</accession>
<dbReference type="AlphaFoldDB" id="E2A2T7"/>
<sequence length="80" mass="8873">MSDATFNAGKRSSAHSNNLTDAMFRTTVLAIDRRPAHDNRNVAEFGAASGSAICRSERELQTSVFRRQFQMHFGDLVQVA</sequence>
<proteinExistence type="predicted"/>
<protein>
    <submittedName>
        <fullName evidence="1">Uncharacterized protein</fullName>
    </submittedName>
</protein>
<keyword evidence="2" id="KW-1185">Reference proteome</keyword>
<gene>
    <name evidence="1" type="ORF">EAG_04134</name>
</gene>
<dbReference type="EMBL" id="GL436214">
    <property type="protein sequence ID" value="EFN72244.1"/>
    <property type="molecule type" value="Genomic_DNA"/>
</dbReference>
<name>E2A2T7_CAMFO</name>
<evidence type="ECO:0000313" key="1">
    <source>
        <dbReference type="EMBL" id="EFN72244.1"/>
    </source>
</evidence>
<dbReference type="InParanoid" id="E2A2T7"/>
<reference evidence="1 2" key="1">
    <citation type="journal article" date="2010" name="Science">
        <title>Genomic comparison of the ants Camponotus floridanus and Harpegnathos saltator.</title>
        <authorList>
            <person name="Bonasio R."/>
            <person name="Zhang G."/>
            <person name="Ye C."/>
            <person name="Mutti N.S."/>
            <person name="Fang X."/>
            <person name="Qin N."/>
            <person name="Donahue G."/>
            <person name="Yang P."/>
            <person name="Li Q."/>
            <person name="Li C."/>
            <person name="Zhang P."/>
            <person name="Huang Z."/>
            <person name="Berger S.L."/>
            <person name="Reinberg D."/>
            <person name="Wang J."/>
            <person name="Liebig J."/>
        </authorList>
    </citation>
    <scope>NUCLEOTIDE SEQUENCE [LARGE SCALE GENOMIC DNA]</scope>
    <source>
        <strain evidence="2">C129</strain>
    </source>
</reference>
<evidence type="ECO:0000313" key="2">
    <source>
        <dbReference type="Proteomes" id="UP000000311"/>
    </source>
</evidence>
<dbReference type="Proteomes" id="UP000000311">
    <property type="component" value="Unassembled WGS sequence"/>
</dbReference>
<organism evidence="2">
    <name type="scientific">Camponotus floridanus</name>
    <name type="common">Florida carpenter ant</name>
    <dbReference type="NCBI Taxonomy" id="104421"/>
    <lineage>
        <taxon>Eukaryota</taxon>
        <taxon>Metazoa</taxon>
        <taxon>Ecdysozoa</taxon>
        <taxon>Arthropoda</taxon>
        <taxon>Hexapoda</taxon>
        <taxon>Insecta</taxon>
        <taxon>Pterygota</taxon>
        <taxon>Neoptera</taxon>
        <taxon>Endopterygota</taxon>
        <taxon>Hymenoptera</taxon>
        <taxon>Apocrita</taxon>
        <taxon>Aculeata</taxon>
        <taxon>Formicoidea</taxon>
        <taxon>Formicidae</taxon>
        <taxon>Formicinae</taxon>
        <taxon>Camponotus</taxon>
    </lineage>
</organism>